<accession>D8SCS3</accession>
<dbReference type="Gramene" id="EFJ17902">
    <property type="protein sequence ID" value="EFJ17902"/>
    <property type="gene ID" value="SELMODRAFT_113668"/>
</dbReference>
<protein>
    <submittedName>
        <fullName evidence="6">Uncharacterized protein</fullName>
    </submittedName>
</protein>
<dbReference type="PANTHER" id="PTHR11525:SF0">
    <property type="entry name" value="FARNESYL PYROPHOSPHATE SYNTHASE"/>
    <property type="match status" value="1"/>
</dbReference>
<proteinExistence type="inferred from homology"/>
<name>D8SCS3_SELML</name>
<evidence type="ECO:0000256" key="2">
    <source>
        <dbReference type="ARBA" id="ARBA00006706"/>
    </source>
</evidence>
<keyword evidence="3" id="KW-0808">Transferase</keyword>
<dbReference type="PANTHER" id="PTHR11525">
    <property type="entry name" value="FARNESYL-PYROPHOSPHATE SYNTHETASE"/>
    <property type="match status" value="1"/>
</dbReference>
<dbReference type="InParanoid" id="D8SCS3"/>
<evidence type="ECO:0000313" key="6">
    <source>
        <dbReference type="EMBL" id="EFJ17902.1"/>
    </source>
</evidence>
<dbReference type="EMBL" id="GL377612">
    <property type="protein sequence ID" value="EFJ17902.1"/>
    <property type="molecule type" value="Genomic_DNA"/>
</dbReference>
<dbReference type="HOGENOM" id="CLU_3017819_0_0_1"/>
<dbReference type="Proteomes" id="UP000001514">
    <property type="component" value="Unassembled WGS sequence"/>
</dbReference>
<dbReference type="InterPro" id="IPR000092">
    <property type="entry name" value="Polyprenyl_synt"/>
</dbReference>
<dbReference type="GO" id="GO:0004659">
    <property type="term" value="F:prenyltransferase activity"/>
    <property type="evidence" value="ECO:0007669"/>
    <property type="project" value="InterPro"/>
</dbReference>
<keyword evidence="7" id="KW-1185">Reference proteome</keyword>
<dbReference type="SUPFAM" id="SSF48576">
    <property type="entry name" value="Terpenoid synthases"/>
    <property type="match status" value="1"/>
</dbReference>
<comment type="cofactor">
    <cofactor evidence="1">
        <name>Mg(2+)</name>
        <dbReference type="ChEBI" id="CHEBI:18420"/>
    </cofactor>
</comment>
<gene>
    <name evidence="6" type="ORF">SELMODRAFT_113668</name>
</gene>
<dbReference type="KEGG" id="smo:SELMODRAFT_113668"/>
<dbReference type="GO" id="GO:0046872">
    <property type="term" value="F:metal ion binding"/>
    <property type="evidence" value="ECO:0007669"/>
    <property type="project" value="UniProtKB-KW"/>
</dbReference>
<dbReference type="eggNOG" id="KOG0711">
    <property type="taxonomic scope" value="Eukaryota"/>
</dbReference>
<dbReference type="GO" id="GO:0008299">
    <property type="term" value="P:isoprenoid biosynthetic process"/>
    <property type="evidence" value="ECO:0007669"/>
    <property type="project" value="InterPro"/>
</dbReference>
<dbReference type="InterPro" id="IPR008949">
    <property type="entry name" value="Isoprenoid_synthase_dom_sf"/>
</dbReference>
<evidence type="ECO:0000256" key="4">
    <source>
        <dbReference type="ARBA" id="ARBA00022723"/>
    </source>
</evidence>
<sequence length="56" mass="6584">MFRKLNQGLLVIDNLVLLKSKDELSQDEIKQAFALGWCIEWLQVYFLVMDDSYNST</sequence>
<evidence type="ECO:0000256" key="5">
    <source>
        <dbReference type="ARBA" id="ARBA00022842"/>
    </source>
</evidence>
<evidence type="ECO:0000313" key="7">
    <source>
        <dbReference type="Proteomes" id="UP000001514"/>
    </source>
</evidence>
<evidence type="ECO:0000256" key="1">
    <source>
        <dbReference type="ARBA" id="ARBA00001946"/>
    </source>
</evidence>
<reference evidence="6 7" key="1">
    <citation type="journal article" date="2011" name="Science">
        <title>The Selaginella genome identifies genetic changes associated with the evolution of vascular plants.</title>
        <authorList>
            <person name="Banks J.A."/>
            <person name="Nishiyama T."/>
            <person name="Hasebe M."/>
            <person name="Bowman J.L."/>
            <person name="Gribskov M."/>
            <person name="dePamphilis C."/>
            <person name="Albert V.A."/>
            <person name="Aono N."/>
            <person name="Aoyama T."/>
            <person name="Ambrose B.A."/>
            <person name="Ashton N.W."/>
            <person name="Axtell M.J."/>
            <person name="Barker E."/>
            <person name="Barker M.S."/>
            <person name="Bennetzen J.L."/>
            <person name="Bonawitz N.D."/>
            <person name="Chapple C."/>
            <person name="Cheng C."/>
            <person name="Correa L.G."/>
            <person name="Dacre M."/>
            <person name="DeBarry J."/>
            <person name="Dreyer I."/>
            <person name="Elias M."/>
            <person name="Engstrom E.M."/>
            <person name="Estelle M."/>
            <person name="Feng L."/>
            <person name="Finet C."/>
            <person name="Floyd S.K."/>
            <person name="Frommer W.B."/>
            <person name="Fujita T."/>
            <person name="Gramzow L."/>
            <person name="Gutensohn M."/>
            <person name="Harholt J."/>
            <person name="Hattori M."/>
            <person name="Heyl A."/>
            <person name="Hirai T."/>
            <person name="Hiwatashi Y."/>
            <person name="Ishikawa M."/>
            <person name="Iwata M."/>
            <person name="Karol K.G."/>
            <person name="Koehler B."/>
            <person name="Kolukisaoglu U."/>
            <person name="Kubo M."/>
            <person name="Kurata T."/>
            <person name="Lalonde S."/>
            <person name="Li K."/>
            <person name="Li Y."/>
            <person name="Litt A."/>
            <person name="Lyons E."/>
            <person name="Manning G."/>
            <person name="Maruyama T."/>
            <person name="Michael T.P."/>
            <person name="Mikami K."/>
            <person name="Miyazaki S."/>
            <person name="Morinaga S."/>
            <person name="Murata T."/>
            <person name="Mueller-Roeber B."/>
            <person name="Nelson D.R."/>
            <person name="Obara M."/>
            <person name="Oguri Y."/>
            <person name="Olmstead R.G."/>
            <person name="Onodera N."/>
            <person name="Petersen B.L."/>
            <person name="Pils B."/>
            <person name="Prigge M."/>
            <person name="Rensing S.A."/>
            <person name="Riano-Pachon D.M."/>
            <person name="Roberts A.W."/>
            <person name="Sato Y."/>
            <person name="Scheller H.V."/>
            <person name="Schulz B."/>
            <person name="Schulz C."/>
            <person name="Shakirov E.V."/>
            <person name="Shibagaki N."/>
            <person name="Shinohara N."/>
            <person name="Shippen D.E."/>
            <person name="Soerensen I."/>
            <person name="Sotooka R."/>
            <person name="Sugimoto N."/>
            <person name="Sugita M."/>
            <person name="Sumikawa N."/>
            <person name="Tanurdzic M."/>
            <person name="Theissen G."/>
            <person name="Ulvskov P."/>
            <person name="Wakazuki S."/>
            <person name="Weng J.K."/>
            <person name="Willats W.W."/>
            <person name="Wipf D."/>
            <person name="Wolf P.G."/>
            <person name="Yang L."/>
            <person name="Zimmer A.D."/>
            <person name="Zhu Q."/>
            <person name="Mitros T."/>
            <person name="Hellsten U."/>
            <person name="Loque D."/>
            <person name="Otillar R."/>
            <person name="Salamov A."/>
            <person name="Schmutz J."/>
            <person name="Shapiro H."/>
            <person name="Lindquist E."/>
            <person name="Lucas S."/>
            <person name="Rokhsar D."/>
            <person name="Grigoriev I.V."/>
        </authorList>
    </citation>
    <scope>NUCLEOTIDE SEQUENCE [LARGE SCALE GENOMIC DNA]</scope>
</reference>
<dbReference type="Pfam" id="PF00348">
    <property type="entry name" value="polyprenyl_synt"/>
    <property type="match status" value="1"/>
</dbReference>
<evidence type="ECO:0000256" key="3">
    <source>
        <dbReference type="ARBA" id="ARBA00022679"/>
    </source>
</evidence>
<dbReference type="STRING" id="88036.D8SCS3"/>
<dbReference type="AlphaFoldDB" id="D8SCS3"/>
<keyword evidence="5" id="KW-0460">Magnesium</keyword>
<comment type="similarity">
    <text evidence="2">Belongs to the FPP/GGPP synthase family.</text>
</comment>
<dbReference type="Gene3D" id="1.10.600.10">
    <property type="entry name" value="Farnesyl Diphosphate Synthase"/>
    <property type="match status" value="1"/>
</dbReference>
<keyword evidence="4" id="KW-0479">Metal-binding</keyword>
<organism evidence="7">
    <name type="scientific">Selaginella moellendorffii</name>
    <name type="common">Spikemoss</name>
    <dbReference type="NCBI Taxonomy" id="88036"/>
    <lineage>
        <taxon>Eukaryota</taxon>
        <taxon>Viridiplantae</taxon>
        <taxon>Streptophyta</taxon>
        <taxon>Embryophyta</taxon>
        <taxon>Tracheophyta</taxon>
        <taxon>Lycopodiopsida</taxon>
        <taxon>Selaginellales</taxon>
        <taxon>Selaginellaceae</taxon>
        <taxon>Selaginella</taxon>
    </lineage>
</organism>
<dbReference type="InterPro" id="IPR039702">
    <property type="entry name" value="FPS1-like"/>
</dbReference>